<proteinExistence type="predicted"/>
<keyword evidence="2" id="KW-1185">Reference proteome</keyword>
<dbReference type="PANTHER" id="PTHR38846:SF1">
    <property type="entry name" value="C3H1-TYPE DOMAIN-CONTAINING PROTEIN"/>
    <property type="match status" value="1"/>
</dbReference>
<organism evidence="1 2">
    <name type="scientific">Discina gigas</name>
    <dbReference type="NCBI Taxonomy" id="1032678"/>
    <lineage>
        <taxon>Eukaryota</taxon>
        <taxon>Fungi</taxon>
        <taxon>Dikarya</taxon>
        <taxon>Ascomycota</taxon>
        <taxon>Pezizomycotina</taxon>
        <taxon>Pezizomycetes</taxon>
        <taxon>Pezizales</taxon>
        <taxon>Discinaceae</taxon>
        <taxon>Discina</taxon>
    </lineage>
</organism>
<dbReference type="PANTHER" id="PTHR38846">
    <property type="entry name" value="C3H1-TYPE DOMAIN-CONTAINING PROTEIN"/>
    <property type="match status" value="1"/>
</dbReference>
<comment type="caution">
    <text evidence="1">The sequence shown here is derived from an EMBL/GenBank/DDBJ whole genome shotgun (WGS) entry which is preliminary data.</text>
</comment>
<accession>A0ABR3G9W0</accession>
<reference evidence="1 2" key="1">
    <citation type="submission" date="2024-02" db="EMBL/GenBank/DDBJ databases">
        <title>Discinaceae phylogenomics.</title>
        <authorList>
            <person name="Dirks A.C."/>
            <person name="James T.Y."/>
        </authorList>
    </citation>
    <scope>NUCLEOTIDE SEQUENCE [LARGE SCALE GENOMIC DNA]</scope>
    <source>
        <strain evidence="1 2">ACD0624</strain>
    </source>
</reference>
<name>A0ABR3G9W0_9PEZI</name>
<sequence>MSRSGVQSLKTFFLKFPAFSYNAKRPAEKEFCRLWDTHGWEKSSTEFKTIRRQFLKALVKETDSPVHKFFVNQYEKFDYDSGASPRKEFDRLQRFEGWNQFSPPCARAKGLFEEAFKEDFNSKVDIFFRKFEDFDYNPRASPKLEFRRLKLRRGWGEGRRGHGVRGGYERIEKEKAYVKARNEFFRAFGDELDAHFGTDGDGIKTWESLCKALGVDYEPAPTSISQCQKASISSISFYWLTMVALKRNLS</sequence>
<protein>
    <submittedName>
        <fullName evidence="1">Uncharacterized protein</fullName>
    </submittedName>
</protein>
<evidence type="ECO:0000313" key="2">
    <source>
        <dbReference type="Proteomes" id="UP001447188"/>
    </source>
</evidence>
<evidence type="ECO:0000313" key="1">
    <source>
        <dbReference type="EMBL" id="KAL0632737.1"/>
    </source>
</evidence>
<dbReference type="EMBL" id="JBBBZM010000153">
    <property type="protein sequence ID" value="KAL0632737.1"/>
    <property type="molecule type" value="Genomic_DNA"/>
</dbReference>
<gene>
    <name evidence="1" type="ORF">Q9L58_008368</name>
</gene>
<dbReference type="Proteomes" id="UP001447188">
    <property type="component" value="Unassembled WGS sequence"/>
</dbReference>